<dbReference type="InterPro" id="IPR051612">
    <property type="entry name" value="Teichoic_Acid_Biosynth"/>
</dbReference>
<dbReference type="SUPFAM" id="SSF53756">
    <property type="entry name" value="UDP-Glycosyltransferase/glycogen phosphorylase"/>
    <property type="match status" value="1"/>
</dbReference>
<name>A0A562DIY6_9GAMM</name>
<dbReference type="RefSeq" id="WP_051403683.1">
    <property type="nucleotide sequence ID" value="NZ_VLJS01000064.1"/>
</dbReference>
<dbReference type="Pfam" id="PF04464">
    <property type="entry name" value="Glyphos_transf"/>
    <property type="match status" value="1"/>
</dbReference>
<sequence length="517" mass="56366">MSAPRLALALHAAGGGPVLHLRLVAAPAEARWLRLCARGPDARALCVPLRADAGGDACAEVPVASLLGPGPLRWDVRLAASPGDAGVHLCPAPEAGAARHFFRAQAAGHGLSAYLSDSAGSLVLLAAPAARHAAVADAEDAKARFQTELRDAPLEPDLVLFESFLGKAYAGNPRYVYEALRELRPDLRCVWAYDGTQPIPGDPPRVRRGSPEYYRVLARAGYRVNNVVFAGHGRKPETVYLQTWHGTPLKRLGWDIEVAGPEADARDNFHRESRAWTVLLSANPYSSDTFRRAFRYDGPVLEPRYPLTDPLVAPCPDRDALAARLGLPVGRRYVLYAPTWRDHRPVGTWRFDFDLHLDLDAVSAALAPDQVLLVKGHHLATGLDAARLPGNVIDVSALEDVTELCALADVLVTDYSSVFFDFAVTGRPILFYCYDLELYARQVRGFYLDMERDLPGPVARTTPELLALLRDLPAVQARYAARYRAFRQEYCALADGAAARRVVEAVFGPAAEARACA</sequence>
<dbReference type="Proteomes" id="UP000321583">
    <property type="component" value="Unassembled WGS sequence"/>
</dbReference>
<dbReference type="PANTHER" id="PTHR37316:SF3">
    <property type="entry name" value="TEICHOIC ACID GLYCEROL-PHOSPHATE TRANSFERASE"/>
    <property type="match status" value="1"/>
</dbReference>
<dbReference type="Gene3D" id="3.40.50.11820">
    <property type="match status" value="1"/>
</dbReference>
<comment type="caution">
    <text evidence="7">The sequence shown here is derived from an EMBL/GenBank/DDBJ whole genome shotgun (WGS) entry which is preliminary data.</text>
</comment>
<keyword evidence="6" id="KW-0472">Membrane</keyword>
<evidence type="ECO:0000313" key="8">
    <source>
        <dbReference type="Proteomes" id="UP000321583"/>
    </source>
</evidence>
<keyword evidence="8" id="KW-1185">Reference proteome</keyword>
<evidence type="ECO:0000256" key="2">
    <source>
        <dbReference type="ARBA" id="ARBA00010488"/>
    </source>
</evidence>
<dbReference type="GO" id="GO:0019350">
    <property type="term" value="P:teichoic acid biosynthetic process"/>
    <property type="evidence" value="ECO:0007669"/>
    <property type="project" value="UniProtKB-KW"/>
</dbReference>
<dbReference type="AlphaFoldDB" id="A0A562DIY6"/>
<dbReference type="GO" id="GO:0005886">
    <property type="term" value="C:plasma membrane"/>
    <property type="evidence" value="ECO:0007669"/>
    <property type="project" value="UniProtKB-SubCell"/>
</dbReference>
<evidence type="ECO:0000313" key="7">
    <source>
        <dbReference type="EMBL" id="TWH09620.1"/>
    </source>
</evidence>
<dbReference type="PANTHER" id="PTHR37316">
    <property type="entry name" value="TEICHOIC ACID GLYCEROL-PHOSPHATE PRIMASE"/>
    <property type="match status" value="1"/>
</dbReference>
<comment type="similarity">
    <text evidence="2">Belongs to the CDP-glycerol glycerophosphotransferase family.</text>
</comment>
<dbReference type="EMBL" id="VLJS01000064">
    <property type="protein sequence ID" value="TWH09620.1"/>
    <property type="molecule type" value="Genomic_DNA"/>
</dbReference>
<accession>A0A562DIY6</accession>
<evidence type="ECO:0000256" key="5">
    <source>
        <dbReference type="ARBA" id="ARBA00022944"/>
    </source>
</evidence>
<organism evidence="7 8">
    <name type="scientific">Pseudoxanthomonas taiwanensis J19</name>
    <dbReference type="NCBI Taxonomy" id="935569"/>
    <lineage>
        <taxon>Bacteria</taxon>
        <taxon>Pseudomonadati</taxon>
        <taxon>Pseudomonadota</taxon>
        <taxon>Gammaproteobacteria</taxon>
        <taxon>Lysobacterales</taxon>
        <taxon>Lysobacteraceae</taxon>
        <taxon>Pseudoxanthomonas</taxon>
    </lineage>
</organism>
<keyword evidence="4 7" id="KW-0808">Transferase</keyword>
<comment type="subcellular location">
    <subcellularLocation>
        <location evidence="1">Cell membrane</location>
        <topology evidence="1">Peripheral membrane protein</topology>
    </subcellularLocation>
</comment>
<proteinExistence type="inferred from homology"/>
<keyword evidence="3" id="KW-1003">Cell membrane</keyword>
<dbReference type="GO" id="GO:0047355">
    <property type="term" value="F:CDP-glycerol glycerophosphotransferase activity"/>
    <property type="evidence" value="ECO:0007669"/>
    <property type="project" value="InterPro"/>
</dbReference>
<dbReference type="InterPro" id="IPR043149">
    <property type="entry name" value="TagF_N"/>
</dbReference>
<evidence type="ECO:0000256" key="3">
    <source>
        <dbReference type="ARBA" id="ARBA00022475"/>
    </source>
</evidence>
<reference evidence="7 8" key="1">
    <citation type="submission" date="2019-07" db="EMBL/GenBank/DDBJ databases">
        <title>Genome sequencing of lignin-degrading bacterial isolates.</title>
        <authorList>
            <person name="Gladden J."/>
        </authorList>
    </citation>
    <scope>NUCLEOTIDE SEQUENCE [LARGE SCALE GENOMIC DNA]</scope>
    <source>
        <strain evidence="7 8">J19</strain>
    </source>
</reference>
<protein>
    <submittedName>
        <fullName evidence="7">CDP-glycerol glycerophosphotransferase</fullName>
    </submittedName>
</protein>
<evidence type="ECO:0000256" key="1">
    <source>
        <dbReference type="ARBA" id="ARBA00004202"/>
    </source>
</evidence>
<evidence type="ECO:0000256" key="4">
    <source>
        <dbReference type="ARBA" id="ARBA00022679"/>
    </source>
</evidence>
<dbReference type="Gene3D" id="3.40.50.12580">
    <property type="match status" value="1"/>
</dbReference>
<dbReference type="InterPro" id="IPR007554">
    <property type="entry name" value="Glycerophosphate_synth"/>
</dbReference>
<evidence type="ECO:0000256" key="6">
    <source>
        <dbReference type="ARBA" id="ARBA00023136"/>
    </source>
</evidence>
<keyword evidence="5" id="KW-0777">Teichoic acid biosynthesis</keyword>
<gene>
    <name evidence="7" type="ORF">L613_003500000300</name>
</gene>
<dbReference type="InterPro" id="IPR043148">
    <property type="entry name" value="TagF_C"/>
</dbReference>